<name>A0A7C3N8T7_UNCW3</name>
<dbReference type="InterPro" id="IPR050925">
    <property type="entry name" value="Rhomboid_protease_S54"/>
</dbReference>
<dbReference type="Pfam" id="PF01694">
    <property type="entry name" value="Rhomboid"/>
    <property type="match status" value="1"/>
</dbReference>
<evidence type="ECO:0000256" key="2">
    <source>
        <dbReference type="ARBA" id="ARBA00009045"/>
    </source>
</evidence>
<dbReference type="InterPro" id="IPR046483">
    <property type="entry name" value="DUF6576"/>
</dbReference>
<dbReference type="GO" id="GO:0016020">
    <property type="term" value="C:membrane"/>
    <property type="evidence" value="ECO:0007669"/>
    <property type="project" value="UniProtKB-SubCell"/>
</dbReference>
<keyword evidence="10" id="KW-0645">Protease</keyword>
<feature type="domain" description="Peptidase S54 rhomboid" evidence="8">
    <location>
        <begin position="51"/>
        <end position="188"/>
    </location>
</feature>
<gene>
    <name evidence="10" type="ORF">ENS15_03115</name>
</gene>
<dbReference type="Gene3D" id="1.20.1540.10">
    <property type="entry name" value="Rhomboid-like"/>
    <property type="match status" value="1"/>
</dbReference>
<keyword evidence="4" id="KW-0378">Hydrolase</keyword>
<evidence type="ECO:0000259" key="9">
    <source>
        <dbReference type="Pfam" id="PF20216"/>
    </source>
</evidence>
<dbReference type="PANTHER" id="PTHR43731">
    <property type="entry name" value="RHOMBOID PROTEASE"/>
    <property type="match status" value="1"/>
</dbReference>
<dbReference type="GO" id="GO:0006508">
    <property type="term" value="P:proteolysis"/>
    <property type="evidence" value="ECO:0007669"/>
    <property type="project" value="UniProtKB-KW"/>
</dbReference>
<feature type="transmembrane region" description="Helical" evidence="7">
    <location>
        <begin position="58"/>
        <end position="79"/>
    </location>
</feature>
<feature type="transmembrane region" description="Helical" evidence="7">
    <location>
        <begin position="12"/>
        <end position="38"/>
    </location>
</feature>
<dbReference type="PANTHER" id="PTHR43731:SF14">
    <property type="entry name" value="PRESENILIN-ASSOCIATED RHOMBOID-LIKE PROTEIN, MITOCHONDRIAL"/>
    <property type="match status" value="1"/>
</dbReference>
<comment type="similarity">
    <text evidence="2">Belongs to the peptidase S54 family.</text>
</comment>
<dbReference type="AlphaFoldDB" id="A0A7C3N8T7"/>
<evidence type="ECO:0000256" key="4">
    <source>
        <dbReference type="ARBA" id="ARBA00022801"/>
    </source>
</evidence>
<dbReference type="EMBL" id="DSTT01000003">
    <property type="protein sequence ID" value="HFK23625.1"/>
    <property type="molecule type" value="Genomic_DNA"/>
</dbReference>
<organism evidence="10">
    <name type="scientific">candidate division WOR-3 bacterium</name>
    <dbReference type="NCBI Taxonomy" id="2052148"/>
    <lineage>
        <taxon>Bacteria</taxon>
        <taxon>Bacteria division WOR-3</taxon>
    </lineage>
</organism>
<evidence type="ECO:0000256" key="7">
    <source>
        <dbReference type="SAM" id="Phobius"/>
    </source>
</evidence>
<keyword evidence="3 7" id="KW-0812">Transmembrane</keyword>
<evidence type="ECO:0000259" key="8">
    <source>
        <dbReference type="Pfam" id="PF01694"/>
    </source>
</evidence>
<dbReference type="Pfam" id="PF20216">
    <property type="entry name" value="DUF6576"/>
    <property type="match status" value="1"/>
</dbReference>
<evidence type="ECO:0000256" key="3">
    <source>
        <dbReference type="ARBA" id="ARBA00022692"/>
    </source>
</evidence>
<proteinExistence type="inferred from homology"/>
<reference evidence="10" key="1">
    <citation type="journal article" date="2020" name="mSystems">
        <title>Genome- and Community-Level Interaction Insights into Carbon Utilization and Element Cycling Functions of Hydrothermarchaeota in Hydrothermal Sediment.</title>
        <authorList>
            <person name="Zhou Z."/>
            <person name="Liu Y."/>
            <person name="Xu W."/>
            <person name="Pan J."/>
            <person name="Luo Z.H."/>
            <person name="Li M."/>
        </authorList>
    </citation>
    <scope>NUCLEOTIDE SEQUENCE [LARGE SCALE GENOMIC DNA]</scope>
    <source>
        <strain evidence="10">SpSt-464</strain>
    </source>
</reference>
<evidence type="ECO:0000256" key="5">
    <source>
        <dbReference type="ARBA" id="ARBA00022989"/>
    </source>
</evidence>
<evidence type="ECO:0000256" key="1">
    <source>
        <dbReference type="ARBA" id="ARBA00004141"/>
    </source>
</evidence>
<keyword evidence="5 7" id="KW-1133">Transmembrane helix</keyword>
<comment type="subcellular location">
    <subcellularLocation>
        <location evidence="1">Membrane</location>
        <topology evidence="1">Multi-pass membrane protein</topology>
    </subcellularLocation>
</comment>
<dbReference type="SUPFAM" id="SSF144091">
    <property type="entry name" value="Rhomboid-like"/>
    <property type="match status" value="1"/>
</dbReference>
<evidence type="ECO:0000256" key="6">
    <source>
        <dbReference type="ARBA" id="ARBA00023136"/>
    </source>
</evidence>
<evidence type="ECO:0000313" key="10">
    <source>
        <dbReference type="EMBL" id="HFK23625.1"/>
    </source>
</evidence>
<dbReference type="GO" id="GO:0004252">
    <property type="term" value="F:serine-type endopeptidase activity"/>
    <property type="evidence" value="ECO:0007669"/>
    <property type="project" value="InterPro"/>
</dbReference>
<comment type="caution">
    <text evidence="10">The sequence shown here is derived from an EMBL/GenBank/DDBJ whole genome shotgun (WGS) entry which is preliminary data.</text>
</comment>
<accession>A0A7C3N8T7</accession>
<dbReference type="InterPro" id="IPR022764">
    <property type="entry name" value="Peptidase_S54_rhomboid_dom"/>
</dbReference>
<feature type="transmembrane region" description="Helical" evidence="7">
    <location>
        <begin position="91"/>
        <end position="108"/>
    </location>
</feature>
<sequence>MYFDPYREERRIVPTLIFINIVVFIIQNIFSDFFIYYFSLIPIFVTKKFFLWQFFTHMFLHGNFFHLFFNMFSLFIFGINLESVWGSKKFLSYYIVSGLGGGILHYIINPYSPIPSIGASGAIYGVLLAYGLTFPESILYINFFIPVKAKYAVLIFGVMELVFGITGTASGIAHFAHLGGLLSGLLYLKLERFISKNISGIKKMRVYKNFEDMENDRKRERLNELLDKISLSGYNSLTEMEKFELDDLSRWFRDKE</sequence>
<keyword evidence="6 7" id="KW-0472">Membrane</keyword>
<dbReference type="InterPro" id="IPR035952">
    <property type="entry name" value="Rhomboid-like_sf"/>
</dbReference>
<feature type="domain" description="DUF6576" evidence="9">
    <location>
        <begin position="217"/>
        <end position="250"/>
    </location>
</feature>
<protein>
    <submittedName>
        <fullName evidence="10">Rhomboid family intramembrane serine protease</fullName>
    </submittedName>
</protein>